<keyword evidence="3" id="KW-1185">Reference proteome</keyword>
<dbReference type="InterPro" id="IPR032710">
    <property type="entry name" value="NTF2-like_dom_sf"/>
</dbReference>
<gene>
    <name evidence="2" type="ORF">SIN8267_00285</name>
</gene>
<evidence type="ECO:0000313" key="2">
    <source>
        <dbReference type="EMBL" id="CAH0990193.1"/>
    </source>
</evidence>
<protein>
    <recommendedName>
        <fullName evidence="1">SnoaL-like domain-containing protein</fullName>
    </recommendedName>
</protein>
<dbReference type="Proteomes" id="UP000838100">
    <property type="component" value="Unassembled WGS sequence"/>
</dbReference>
<reference evidence="2" key="1">
    <citation type="submission" date="2021-12" db="EMBL/GenBank/DDBJ databases">
        <authorList>
            <person name="Rodrigo-Torres L."/>
            <person name="Arahal R. D."/>
            <person name="Lucena T."/>
        </authorList>
    </citation>
    <scope>NUCLEOTIDE SEQUENCE</scope>
    <source>
        <strain evidence="2">CECT 8267</strain>
    </source>
</reference>
<organism evidence="2 3">
    <name type="scientific">Sinobacterium norvegicum</name>
    <dbReference type="NCBI Taxonomy" id="1641715"/>
    <lineage>
        <taxon>Bacteria</taxon>
        <taxon>Pseudomonadati</taxon>
        <taxon>Pseudomonadota</taxon>
        <taxon>Gammaproteobacteria</taxon>
        <taxon>Cellvibrionales</taxon>
        <taxon>Spongiibacteraceae</taxon>
        <taxon>Sinobacterium</taxon>
    </lineage>
</organism>
<comment type="caution">
    <text evidence="2">The sequence shown here is derived from an EMBL/GenBank/DDBJ whole genome shotgun (WGS) entry which is preliminary data.</text>
</comment>
<evidence type="ECO:0000259" key="1">
    <source>
        <dbReference type="Pfam" id="PF13577"/>
    </source>
</evidence>
<feature type="domain" description="SnoaL-like" evidence="1">
    <location>
        <begin position="5"/>
        <end position="131"/>
    </location>
</feature>
<accession>A0ABN8ECW0</accession>
<dbReference type="EMBL" id="CAKLPX010000001">
    <property type="protein sequence ID" value="CAH0990193.1"/>
    <property type="molecule type" value="Genomic_DNA"/>
</dbReference>
<dbReference type="InterPro" id="IPR037401">
    <property type="entry name" value="SnoaL-like"/>
</dbReference>
<proteinExistence type="predicted"/>
<dbReference type="Gene3D" id="3.10.450.50">
    <property type="match status" value="1"/>
</dbReference>
<sequence>MLSLQEMSDRLELQALVVDYATAIDEQDFDALDEIFTEDASIDYTAMGGIAGNLTEIKQFLTQAMPFFTAFQHLNGNHKLEVTGDTATGKVMCLNPMVVPVEEGEQVMFLGLWYIDKYRRTKDGWRISERREEKSFAHNTPAFMLPK</sequence>
<dbReference type="Pfam" id="PF13577">
    <property type="entry name" value="SnoaL_4"/>
    <property type="match status" value="1"/>
</dbReference>
<dbReference type="CDD" id="cd00531">
    <property type="entry name" value="NTF2_like"/>
    <property type="match status" value="1"/>
</dbReference>
<evidence type="ECO:0000313" key="3">
    <source>
        <dbReference type="Proteomes" id="UP000838100"/>
    </source>
</evidence>
<dbReference type="RefSeq" id="WP_237442881.1">
    <property type="nucleotide sequence ID" value="NZ_CAKLPX010000001.1"/>
</dbReference>
<dbReference type="SUPFAM" id="SSF54427">
    <property type="entry name" value="NTF2-like"/>
    <property type="match status" value="1"/>
</dbReference>
<name>A0ABN8ECW0_9GAMM</name>